<gene>
    <name evidence="1" type="ORF">LMG7974_00953</name>
</gene>
<keyword evidence="2" id="KW-1185">Reference proteome</keyword>
<evidence type="ECO:0000313" key="2">
    <source>
        <dbReference type="Proteomes" id="UP000789803"/>
    </source>
</evidence>
<dbReference type="Gene3D" id="3.40.190.290">
    <property type="match status" value="1"/>
</dbReference>
<protein>
    <recommendedName>
        <fullName evidence="3">LysR substrate-binding domain-containing protein</fullName>
    </recommendedName>
</protein>
<accession>A0ABM8Q606</accession>
<sequence length="119" mass="13301">MVKNICKYHTLSIKHANLGIANIKSKKSAHVKICLCKFIFCAEFKPKILCETETFDVANAIVASGVGACFSISELIKEDKKDKIKLFDIDELSLAKTLVIAYKKNKKLSELTSEFIKMA</sequence>
<organism evidence="1 2">
    <name type="scientific">Campylobacter majalis</name>
    <dbReference type="NCBI Taxonomy" id="2790656"/>
    <lineage>
        <taxon>Bacteria</taxon>
        <taxon>Pseudomonadati</taxon>
        <taxon>Campylobacterota</taxon>
        <taxon>Epsilonproteobacteria</taxon>
        <taxon>Campylobacterales</taxon>
        <taxon>Campylobacteraceae</taxon>
        <taxon>Campylobacter</taxon>
    </lineage>
</organism>
<dbReference type="Proteomes" id="UP000789803">
    <property type="component" value="Unassembled WGS sequence"/>
</dbReference>
<dbReference type="RefSeq" id="WP_229932755.1">
    <property type="nucleotide sequence ID" value="NZ_CAJHOF010000007.1"/>
</dbReference>
<dbReference type="EMBL" id="CAJHOF010000007">
    <property type="protein sequence ID" value="CAD7288330.1"/>
    <property type="molecule type" value="Genomic_DNA"/>
</dbReference>
<name>A0ABM8Q606_9BACT</name>
<reference evidence="1 2" key="1">
    <citation type="submission" date="2020-11" db="EMBL/GenBank/DDBJ databases">
        <authorList>
            <person name="Peeters C."/>
        </authorList>
    </citation>
    <scope>NUCLEOTIDE SEQUENCE [LARGE SCALE GENOMIC DNA]</scope>
    <source>
        <strain evidence="1 2">LMG 7974</strain>
    </source>
</reference>
<comment type="caution">
    <text evidence="1">The sequence shown here is derived from an EMBL/GenBank/DDBJ whole genome shotgun (WGS) entry which is preliminary data.</text>
</comment>
<evidence type="ECO:0000313" key="1">
    <source>
        <dbReference type="EMBL" id="CAD7288330.1"/>
    </source>
</evidence>
<evidence type="ECO:0008006" key="3">
    <source>
        <dbReference type="Google" id="ProtNLM"/>
    </source>
</evidence>
<proteinExistence type="predicted"/>